<organism evidence="2 3">
    <name type="scientific">Geoglobus acetivorans</name>
    <dbReference type="NCBI Taxonomy" id="565033"/>
    <lineage>
        <taxon>Archaea</taxon>
        <taxon>Methanobacteriati</taxon>
        <taxon>Methanobacteriota</taxon>
        <taxon>Archaeoglobi</taxon>
        <taxon>Archaeoglobales</taxon>
        <taxon>Archaeoglobaceae</taxon>
        <taxon>Geoglobus</taxon>
    </lineage>
</organism>
<evidence type="ECO:0000259" key="1">
    <source>
        <dbReference type="Pfam" id="PF01022"/>
    </source>
</evidence>
<sequence length="202" mass="23016">MSERKHPKKMERRINRTKIYSLIAEGPKTWKELIEGTGLSKSVLASHLQELEDDGLIISEIDPKDRRVKIYKINPEAMEVSEKLMSVLLSYFIGKNFKDVKELRESIGEVSLICMAGGDEGLRVLNMVLKNLAEILQELNPKVGEEYRKKFEELKKPVQNYAKKVIYRKKGDITDKELTGELLADLAVIGALSLLKSRQSDI</sequence>
<dbReference type="GeneID" id="90449754"/>
<dbReference type="InterPro" id="IPR036388">
    <property type="entry name" value="WH-like_DNA-bd_sf"/>
</dbReference>
<dbReference type="InterPro" id="IPR001845">
    <property type="entry name" value="HTH_ArsR_DNA-bd_dom"/>
</dbReference>
<evidence type="ECO:0000313" key="2">
    <source>
        <dbReference type="EMBL" id="XAT63318.1"/>
    </source>
</evidence>
<dbReference type="CDD" id="cd00090">
    <property type="entry name" value="HTH_ARSR"/>
    <property type="match status" value="1"/>
</dbReference>
<name>A0ABZ3H2V3_GEOAI</name>
<dbReference type="Proteomes" id="UP001492541">
    <property type="component" value="Chromosome"/>
</dbReference>
<dbReference type="RefSeq" id="WP_193808381.1">
    <property type="nucleotide sequence ID" value="NZ_CP087714.1"/>
</dbReference>
<protein>
    <submittedName>
        <fullName evidence="2">Winged helix-turn-helix domain-containing protein</fullName>
    </submittedName>
</protein>
<dbReference type="SUPFAM" id="SSF46785">
    <property type="entry name" value="Winged helix' DNA-binding domain"/>
    <property type="match status" value="1"/>
</dbReference>
<dbReference type="InterPro" id="IPR011991">
    <property type="entry name" value="ArsR-like_HTH"/>
</dbReference>
<proteinExistence type="predicted"/>
<dbReference type="EMBL" id="CP087714">
    <property type="protein sequence ID" value="XAT63318.1"/>
    <property type="molecule type" value="Genomic_DNA"/>
</dbReference>
<reference evidence="2 3" key="1">
    <citation type="submission" date="2021-11" db="EMBL/GenBank/DDBJ databases">
        <title>Whole genome of Geoglobus acetivorans.</title>
        <authorList>
            <person name="Liu D."/>
        </authorList>
    </citation>
    <scope>NUCLEOTIDE SEQUENCE [LARGE SCALE GENOMIC DNA]</scope>
    <source>
        <strain evidence="2 3">SBH6</strain>
    </source>
</reference>
<gene>
    <name evidence="2" type="ORF">LPQ35_08640</name>
</gene>
<accession>A0ABZ3H2V3</accession>
<feature type="domain" description="HTH arsR-type" evidence="1">
    <location>
        <begin position="16"/>
        <end position="58"/>
    </location>
</feature>
<dbReference type="Pfam" id="PF01022">
    <property type="entry name" value="HTH_5"/>
    <property type="match status" value="1"/>
</dbReference>
<dbReference type="InterPro" id="IPR036390">
    <property type="entry name" value="WH_DNA-bd_sf"/>
</dbReference>
<evidence type="ECO:0000313" key="3">
    <source>
        <dbReference type="Proteomes" id="UP001492541"/>
    </source>
</evidence>
<dbReference type="Gene3D" id="1.10.10.10">
    <property type="entry name" value="Winged helix-like DNA-binding domain superfamily/Winged helix DNA-binding domain"/>
    <property type="match status" value="1"/>
</dbReference>
<keyword evidence="3" id="KW-1185">Reference proteome</keyword>